<dbReference type="Gene3D" id="3.30.559.10">
    <property type="entry name" value="Chloramphenicol acetyltransferase-like domain"/>
    <property type="match status" value="1"/>
</dbReference>
<proteinExistence type="predicted"/>
<dbReference type="OrthoDB" id="2015434at2759"/>
<reference evidence="1" key="1">
    <citation type="submission" date="2020-06" db="EMBL/GenBank/DDBJ databases">
        <authorList>
            <consortium name="Plant Systems Biology data submission"/>
        </authorList>
    </citation>
    <scope>NUCLEOTIDE SEQUENCE</scope>
    <source>
        <strain evidence="1">D6</strain>
    </source>
</reference>
<dbReference type="AlphaFoldDB" id="A0A9N8F290"/>
<dbReference type="SUPFAM" id="SSF52777">
    <property type="entry name" value="CoA-dependent acyltransferases"/>
    <property type="match status" value="1"/>
</dbReference>
<protein>
    <submittedName>
        <fullName evidence="1">Uncharacterized protein</fullName>
    </submittedName>
</protein>
<organism evidence="1 2">
    <name type="scientific">Seminavis robusta</name>
    <dbReference type="NCBI Taxonomy" id="568900"/>
    <lineage>
        <taxon>Eukaryota</taxon>
        <taxon>Sar</taxon>
        <taxon>Stramenopiles</taxon>
        <taxon>Ochrophyta</taxon>
        <taxon>Bacillariophyta</taxon>
        <taxon>Bacillariophyceae</taxon>
        <taxon>Bacillariophycidae</taxon>
        <taxon>Naviculales</taxon>
        <taxon>Naviculaceae</taxon>
        <taxon>Seminavis</taxon>
    </lineage>
</organism>
<comment type="caution">
    <text evidence="1">The sequence shown here is derived from an EMBL/GenBank/DDBJ whole genome shotgun (WGS) entry which is preliminary data.</text>
</comment>
<accession>A0A9N8F290</accession>
<gene>
    <name evidence="1" type="ORF">SEMRO_3424_G347850.1</name>
</gene>
<evidence type="ECO:0000313" key="2">
    <source>
        <dbReference type="Proteomes" id="UP001153069"/>
    </source>
</evidence>
<dbReference type="EMBL" id="CAICTM010003422">
    <property type="protein sequence ID" value="CAB9531318.1"/>
    <property type="molecule type" value="Genomic_DNA"/>
</dbReference>
<keyword evidence="2" id="KW-1185">Reference proteome</keyword>
<sequence>MILMPTSWKDTLLFVVGNTQYIQLTFAGIATRQEDVASEDMQSNKLSHISILFLTARATAARASISPLTMTTDKMITVSKQFLFRHMTIGAATIITNNIAKDLDLQALEAAVYRLVDRNPILSGTLCYGPKDNPGVFVTPGKFDKFVYRIEVPRGTTIPSPVKLVEAGKTAELQELVQTHLEPLIPPSQPGNDELAQQKQLFSIYVLELEEGYFYYAYRFSHAIGDGVTYYKVMEELNSIYKLQLTGGHQEDESAILPPAIQWESRSAITFDFTHQALSIPFWISIISMAIVSAIFGMPKTQKIFLSQDKINAKKKELLAHNDGTANAGVDLPYLSTNDVVTAAICEATVDHNTQKPAYDCMVLSVDYRSRWPNCHPNDGGSLTSLFPVSCTPKQGQDPKGIRRAVQSIQGNPNQDIPFWPFFLGRGYNETNWACIQKTLAGTVFHAPSKSIVDVNPMPIAIIYQPNPKEIGIMCKLAHIADEKNGKKQGLLAGILID</sequence>
<name>A0A9N8F290_9STRA</name>
<dbReference type="InterPro" id="IPR023213">
    <property type="entry name" value="CAT-like_dom_sf"/>
</dbReference>
<evidence type="ECO:0000313" key="1">
    <source>
        <dbReference type="EMBL" id="CAB9531318.1"/>
    </source>
</evidence>
<dbReference type="Proteomes" id="UP001153069">
    <property type="component" value="Unassembled WGS sequence"/>
</dbReference>